<dbReference type="InterPro" id="IPR052850">
    <property type="entry name" value="NPAT_LisH"/>
</dbReference>
<keyword evidence="2" id="KW-1185">Reference proteome</keyword>
<feature type="non-terminal residue" evidence="1">
    <location>
        <position position="1"/>
    </location>
</feature>
<name>A0ABS2Y580_POLSP</name>
<comment type="caution">
    <text evidence="1">The sequence shown here is derived from an EMBL/GenBank/DDBJ whole genome shotgun (WGS) entry which is preliminary data.</text>
</comment>
<dbReference type="Proteomes" id="UP001166093">
    <property type="component" value="Unassembled WGS sequence"/>
</dbReference>
<sequence length="244" mass="27239">MILNEYVAIKAKESSQEIQIPAIMTSLWKKLDFTLNQIRSMQTSSGYTISQRSRTRNGITEMRRQRAQHSTQPQQVSGLLAISPQPGLQTPTPLVATEAVLGHSTPVSLSTQQTRPNLLCVNQPPRQERNRPVVNISRDSSVRVVVNDRRINPAPLSPGRRKCDLPRRRGIVSEKSPAAPVASAALRITQTPGNTPPEQESDPHQELLTENFPQLAIENAREKILSDICLQEKLAENINKYFGR</sequence>
<organism evidence="1 2">
    <name type="scientific">Polyodon spathula</name>
    <name type="common">North American paddlefish</name>
    <name type="synonym">Squalus spathula</name>
    <dbReference type="NCBI Taxonomy" id="7913"/>
    <lineage>
        <taxon>Eukaryota</taxon>
        <taxon>Metazoa</taxon>
        <taxon>Chordata</taxon>
        <taxon>Craniata</taxon>
        <taxon>Vertebrata</taxon>
        <taxon>Euteleostomi</taxon>
        <taxon>Actinopterygii</taxon>
        <taxon>Chondrostei</taxon>
        <taxon>Acipenseriformes</taxon>
        <taxon>Polyodontidae</taxon>
        <taxon>Polyodon</taxon>
    </lineage>
</organism>
<gene>
    <name evidence="1" type="primary">Npat</name>
    <name evidence="1" type="ORF">GTO93_0020390</name>
</gene>
<protein>
    <submittedName>
        <fullName evidence="1">NPAT protein</fullName>
    </submittedName>
</protein>
<dbReference type="EMBL" id="JAAWVQ010105117">
    <property type="protein sequence ID" value="MBN3281083.1"/>
    <property type="molecule type" value="Genomic_DNA"/>
</dbReference>
<dbReference type="PANTHER" id="PTHR15087">
    <property type="entry name" value="PROTEIN NPAT"/>
    <property type="match status" value="1"/>
</dbReference>
<feature type="non-terminal residue" evidence="1">
    <location>
        <position position="244"/>
    </location>
</feature>
<evidence type="ECO:0000313" key="2">
    <source>
        <dbReference type="Proteomes" id="UP001166093"/>
    </source>
</evidence>
<reference evidence="1" key="1">
    <citation type="journal article" date="2021" name="Cell">
        <title>Tracing the genetic footprints of vertebrate landing in non-teleost ray-finned fishes.</title>
        <authorList>
            <person name="Bi X."/>
            <person name="Wang K."/>
            <person name="Yang L."/>
            <person name="Pan H."/>
            <person name="Jiang H."/>
            <person name="Wei Q."/>
            <person name="Fang M."/>
            <person name="Yu H."/>
            <person name="Zhu C."/>
            <person name="Cai Y."/>
            <person name="He Y."/>
            <person name="Gan X."/>
            <person name="Zeng H."/>
            <person name="Yu D."/>
            <person name="Zhu Y."/>
            <person name="Jiang H."/>
            <person name="Qiu Q."/>
            <person name="Yang H."/>
            <person name="Zhang Y.E."/>
            <person name="Wang W."/>
            <person name="Zhu M."/>
            <person name="He S."/>
            <person name="Zhang G."/>
        </authorList>
    </citation>
    <scope>NUCLEOTIDE SEQUENCE</scope>
    <source>
        <strain evidence="1">Pddl_001</strain>
    </source>
</reference>
<evidence type="ECO:0000313" key="1">
    <source>
        <dbReference type="EMBL" id="MBN3281083.1"/>
    </source>
</evidence>
<dbReference type="PANTHER" id="PTHR15087:SF14">
    <property type="entry name" value="PROTEIN NPAT"/>
    <property type="match status" value="1"/>
</dbReference>
<proteinExistence type="predicted"/>
<accession>A0ABS2Y580</accession>